<evidence type="ECO:0000313" key="2">
    <source>
        <dbReference type="Proteomes" id="UP000735302"/>
    </source>
</evidence>
<organism evidence="1 2">
    <name type="scientific">Plakobranchus ocellatus</name>
    <dbReference type="NCBI Taxonomy" id="259542"/>
    <lineage>
        <taxon>Eukaryota</taxon>
        <taxon>Metazoa</taxon>
        <taxon>Spiralia</taxon>
        <taxon>Lophotrochozoa</taxon>
        <taxon>Mollusca</taxon>
        <taxon>Gastropoda</taxon>
        <taxon>Heterobranchia</taxon>
        <taxon>Euthyneura</taxon>
        <taxon>Panpulmonata</taxon>
        <taxon>Sacoglossa</taxon>
        <taxon>Placobranchoidea</taxon>
        <taxon>Plakobranchidae</taxon>
        <taxon>Plakobranchus</taxon>
    </lineage>
</organism>
<proteinExistence type="predicted"/>
<reference evidence="1 2" key="1">
    <citation type="journal article" date="2021" name="Elife">
        <title>Chloroplast acquisition without the gene transfer in kleptoplastic sea slugs, Plakobranchus ocellatus.</title>
        <authorList>
            <person name="Maeda T."/>
            <person name="Takahashi S."/>
            <person name="Yoshida T."/>
            <person name="Shimamura S."/>
            <person name="Takaki Y."/>
            <person name="Nagai Y."/>
            <person name="Toyoda A."/>
            <person name="Suzuki Y."/>
            <person name="Arimoto A."/>
            <person name="Ishii H."/>
            <person name="Satoh N."/>
            <person name="Nishiyama T."/>
            <person name="Hasebe M."/>
            <person name="Maruyama T."/>
            <person name="Minagawa J."/>
            <person name="Obokata J."/>
            <person name="Shigenobu S."/>
        </authorList>
    </citation>
    <scope>NUCLEOTIDE SEQUENCE [LARGE SCALE GENOMIC DNA]</scope>
</reference>
<comment type="caution">
    <text evidence="1">The sequence shown here is derived from an EMBL/GenBank/DDBJ whole genome shotgun (WGS) entry which is preliminary data.</text>
</comment>
<gene>
    <name evidence="1" type="ORF">PoB_000415900</name>
</gene>
<dbReference type="EMBL" id="BLXT01000501">
    <property type="protein sequence ID" value="GFN77653.1"/>
    <property type="molecule type" value="Genomic_DNA"/>
</dbReference>
<dbReference type="Proteomes" id="UP000735302">
    <property type="component" value="Unassembled WGS sequence"/>
</dbReference>
<protein>
    <submittedName>
        <fullName evidence="1">Uncharacterized protein</fullName>
    </submittedName>
</protein>
<evidence type="ECO:0000313" key="1">
    <source>
        <dbReference type="EMBL" id="GFN77653.1"/>
    </source>
</evidence>
<dbReference type="AlphaFoldDB" id="A0AAV3Y3U7"/>
<keyword evidence="2" id="KW-1185">Reference proteome</keyword>
<name>A0AAV3Y3U7_9GAST</name>
<accession>A0AAV3Y3U7</accession>
<sequence length="71" mass="7701">MSVPDKAPCEEIWDAVIFCSRAKASPPATEPSLEGKFTALQWCAMATSEVYVSSKIHRTPAGIGLSSFLRK</sequence>